<protein>
    <submittedName>
        <fullName evidence="1">Transposable element Tcb2 transposase</fullName>
    </submittedName>
</protein>
<accession>A0A8X6VAB6</accession>
<evidence type="ECO:0000313" key="1">
    <source>
        <dbReference type="EMBL" id="GFY00204.1"/>
    </source>
</evidence>
<gene>
    <name evidence="1" type="primary">TCB2_12</name>
    <name evidence="1" type="ORF">TNCV_2835611</name>
</gene>
<organism evidence="1 2">
    <name type="scientific">Trichonephila clavipes</name>
    <name type="common">Golden silk orbweaver</name>
    <name type="synonym">Nephila clavipes</name>
    <dbReference type="NCBI Taxonomy" id="2585209"/>
    <lineage>
        <taxon>Eukaryota</taxon>
        <taxon>Metazoa</taxon>
        <taxon>Ecdysozoa</taxon>
        <taxon>Arthropoda</taxon>
        <taxon>Chelicerata</taxon>
        <taxon>Arachnida</taxon>
        <taxon>Araneae</taxon>
        <taxon>Araneomorphae</taxon>
        <taxon>Entelegynae</taxon>
        <taxon>Araneoidea</taxon>
        <taxon>Nephilidae</taxon>
        <taxon>Trichonephila</taxon>
    </lineage>
</organism>
<sequence>MQRCASVLFTDVSRFTLDSDSGRLLIWRERSTIYHQSNTVQRHSYQRGGIMVWAGISLGGHTEARVFQGGALTAVRYRDEILHPHVRLMPLQLVMSSF</sequence>
<name>A0A8X6VAB6_TRICX</name>
<comment type="caution">
    <text evidence="1">The sequence shown here is derived from an EMBL/GenBank/DDBJ whole genome shotgun (WGS) entry which is preliminary data.</text>
</comment>
<evidence type="ECO:0000313" key="2">
    <source>
        <dbReference type="Proteomes" id="UP000887159"/>
    </source>
</evidence>
<dbReference type="Gene3D" id="3.30.420.10">
    <property type="entry name" value="Ribonuclease H-like superfamily/Ribonuclease H"/>
    <property type="match status" value="1"/>
</dbReference>
<dbReference type="GO" id="GO:0003676">
    <property type="term" value="F:nucleic acid binding"/>
    <property type="evidence" value="ECO:0007669"/>
    <property type="project" value="InterPro"/>
</dbReference>
<dbReference type="AlphaFoldDB" id="A0A8X6VAB6"/>
<keyword evidence="2" id="KW-1185">Reference proteome</keyword>
<reference evidence="1" key="1">
    <citation type="submission" date="2020-08" db="EMBL/GenBank/DDBJ databases">
        <title>Multicomponent nature underlies the extraordinary mechanical properties of spider dragline silk.</title>
        <authorList>
            <person name="Kono N."/>
            <person name="Nakamura H."/>
            <person name="Mori M."/>
            <person name="Yoshida Y."/>
            <person name="Ohtoshi R."/>
            <person name="Malay A.D."/>
            <person name="Moran D.A.P."/>
            <person name="Tomita M."/>
            <person name="Numata K."/>
            <person name="Arakawa K."/>
        </authorList>
    </citation>
    <scope>NUCLEOTIDE SEQUENCE</scope>
</reference>
<dbReference type="EMBL" id="BMAU01021217">
    <property type="protein sequence ID" value="GFY00204.1"/>
    <property type="molecule type" value="Genomic_DNA"/>
</dbReference>
<dbReference type="InterPro" id="IPR036397">
    <property type="entry name" value="RNaseH_sf"/>
</dbReference>
<dbReference type="Proteomes" id="UP000887159">
    <property type="component" value="Unassembled WGS sequence"/>
</dbReference>
<proteinExistence type="predicted"/>